<dbReference type="Proteomes" id="UP000028486">
    <property type="component" value="Chromosome"/>
</dbReference>
<reference evidence="2" key="1">
    <citation type="journal article" date="2014" name="Genome Announc.">
        <title>Complete Genome Sequence of Campylobacter iguaniorum Strain 1485ET, Isolated from a Bearded Dragon (Pogona vitticeps).</title>
        <authorList>
            <person name="Gilbert M.J."/>
            <person name="Miller W.G."/>
            <person name="Yee E."/>
            <person name="Kik M."/>
            <person name="Wagenaar J.A."/>
            <person name="Duim B."/>
        </authorList>
    </citation>
    <scope>NUCLEOTIDE SEQUENCE [LARGE SCALE GENOMIC DNA]</scope>
    <source>
        <strain evidence="2">1485E</strain>
    </source>
</reference>
<gene>
    <name evidence="1" type="ORF">CIG1485E_0159</name>
</gene>
<protein>
    <submittedName>
        <fullName evidence="1">Uncharacterized protein</fullName>
    </submittedName>
</protein>
<dbReference type="HOGENOM" id="CLU_404757_0_0_7"/>
<keyword evidence="2" id="KW-1185">Reference proteome</keyword>
<accession>A0A076F6V2</accession>
<dbReference type="RefSeq" id="WP_038452654.1">
    <property type="nucleotide sequence ID" value="NZ_CP009043.1"/>
</dbReference>
<evidence type="ECO:0000313" key="1">
    <source>
        <dbReference type="EMBL" id="AII14035.1"/>
    </source>
</evidence>
<organism evidence="1 2">
    <name type="scientific">Campylobacter iguaniorum</name>
    <dbReference type="NCBI Taxonomy" id="1244531"/>
    <lineage>
        <taxon>Bacteria</taxon>
        <taxon>Pseudomonadati</taxon>
        <taxon>Campylobacterota</taxon>
        <taxon>Epsilonproteobacteria</taxon>
        <taxon>Campylobacterales</taxon>
        <taxon>Campylobacteraceae</taxon>
        <taxon>Campylobacter</taxon>
    </lineage>
</organism>
<dbReference type="OrthoDB" id="5314063at2"/>
<evidence type="ECO:0000313" key="2">
    <source>
        <dbReference type="Proteomes" id="UP000028486"/>
    </source>
</evidence>
<dbReference type="eggNOG" id="ENOG5031GZP">
    <property type="taxonomic scope" value="Bacteria"/>
</dbReference>
<dbReference type="AlphaFoldDB" id="A0A076F6V2"/>
<dbReference type="KEGG" id="caj:CIG1485E_0159"/>
<proteinExistence type="predicted"/>
<dbReference type="EMBL" id="CP009043">
    <property type="protein sequence ID" value="AII14035.1"/>
    <property type="molecule type" value="Genomic_DNA"/>
</dbReference>
<sequence>MDIKSFQVNLDLAKFKFDEYADIAKQNEDISKKRAEIYGTDRNFNKISENESENYIAIKNNEPITYKKYKDYVIYSDNKDLLYYEGSHAHYVITKDTDTNFISKLSLVDKMFLLNKNDTTDEKIVVKDDKYFMQKMIDDMIIEQTSFMLDKKLDPNYDVWYFFGAGRNHSYANKFTPDAEHYEIKNYSNPNQAIPNSYYLNSYANSNLINTKFGKAELFLDLAGDNDKLGVGSFNSNSQLFRFDSDGNGFVDKNDDYFDKLKVRAYDENGNEIIKKLSEVVDSINLKDFIDSKSNALNKWKKDVSGNGWDEKTYKQQFDMINSYNPYSNFKAEIRYESMNNNDIKELSKLADKDGWIDASDLQGLANLAYAKKGFNGNYKLEELNYSNDKVGSYNQYSKFNSLYEDYMAEINALNGFFDSYKQSASSEILAEFVDIIKNPSLKSTLMLNLEKEFTNLTGLKFTLANLEKVKNSFESDRSLAANMLKDTDALSAIRINKNGTFTLRFNSGREINVDKLYKDSGKAFDIELNINADFMSEDELNQSLDLSVSMANIKDKLTGEVQTKSLKELGVKIINKLLNGKFALHTNDGKSIIVDQIYTKIDQNQDTKENSGLNKEDDKLNRQNNELNLINDKVRFYPKPLRVWA</sequence>
<name>A0A076F6V2_9BACT</name>